<evidence type="ECO:0000256" key="7">
    <source>
        <dbReference type="ARBA" id="ARBA00049269"/>
    </source>
</evidence>
<evidence type="ECO:0000256" key="8">
    <source>
        <dbReference type="RuleBase" id="RU003954"/>
    </source>
</evidence>
<dbReference type="Pfam" id="PF12053">
    <property type="entry name" value="Par3_HAL_N_term"/>
    <property type="match status" value="1"/>
</dbReference>
<dbReference type="InterPro" id="IPR008948">
    <property type="entry name" value="L-Aspartase-like"/>
</dbReference>
<feature type="region of interest" description="Disordered" evidence="10">
    <location>
        <begin position="632"/>
        <end position="662"/>
    </location>
</feature>
<dbReference type="KEGG" id="apln:108735428"/>
<feature type="domain" description="Par3/HAL N-terminal" evidence="11">
    <location>
        <begin position="12"/>
        <end position="79"/>
    </location>
</feature>
<dbReference type="Gene3D" id="3.10.20.90">
    <property type="entry name" value="Phosphatidylinositol 3-kinase Catalytic Subunit, Chain A, domain 1"/>
    <property type="match status" value="1"/>
</dbReference>
<name>A0A1W4WQY5_AGRPL</name>
<dbReference type="FunFam" id="1.20.200.10:FF:000003">
    <property type="entry name" value="Histidine ammonia-lyase"/>
    <property type="match status" value="1"/>
</dbReference>
<gene>
    <name evidence="13" type="primary">LOC108735428</name>
</gene>
<dbReference type="CDD" id="cd00332">
    <property type="entry name" value="PAL-HAL"/>
    <property type="match status" value="1"/>
</dbReference>
<dbReference type="InterPro" id="IPR022313">
    <property type="entry name" value="Phe/His_NH3-lyase_AS"/>
</dbReference>
<accession>A0A1W4WQY5</accession>
<dbReference type="Gene3D" id="1.10.275.10">
    <property type="entry name" value="Fumarase/aspartase (N-terminal domain)"/>
    <property type="match status" value="1"/>
</dbReference>
<evidence type="ECO:0000256" key="6">
    <source>
        <dbReference type="ARBA" id="ARBA00023239"/>
    </source>
</evidence>
<comment type="pathway">
    <text evidence="1 9">Amino-acid degradation; L-histidine degradation into L-glutamate; N-formimidoyl-L-glutamate from L-histidine: step 1/3.</text>
</comment>
<evidence type="ECO:0000259" key="11">
    <source>
        <dbReference type="Pfam" id="PF12053"/>
    </source>
</evidence>
<dbReference type="RefSeq" id="XP_018322887.1">
    <property type="nucleotide sequence ID" value="XM_018467385.1"/>
</dbReference>
<dbReference type="AlphaFoldDB" id="A0A1W4WQY5"/>
<dbReference type="FunFam" id="1.10.275.10:FF:000007">
    <property type="entry name" value="Histidine ammonia-lyase"/>
    <property type="match status" value="1"/>
</dbReference>
<dbReference type="UniPathway" id="UPA00379">
    <property type="reaction ID" value="UER00549"/>
</dbReference>
<evidence type="ECO:0000256" key="10">
    <source>
        <dbReference type="SAM" id="MobiDB-lite"/>
    </source>
</evidence>
<comment type="catalytic activity">
    <reaction evidence="7 9">
        <text>L-histidine = trans-urocanate + NH4(+)</text>
        <dbReference type="Rhea" id="RHEA:21232"/>
        <dbReference type="ChEBI" id="CHEBI:17771"/>
        <dbReference type="ChEBI" id="CHEBI:28938"/>
        <dbReference type="ChEBI" id="CHEBI:57595"/>
        <dbReference type="EC" id="4.3.1.3"/>
    </reaction>
</comment>
<dbReference type="InParanoid" id="A0A1W4WQY5"/>
<dbReference type="GO" id="GO:0004397">
    <property type="term" value="F:histidine ammonia-lyase activity"/>
    <property type="evidence" value="ECO:0007669"/>
    <property type="project" value="UniProtKB-EC"/>
</dbReference>
<keyword evidence="6 8" id="KW-0456">Lyase</keyword>
<dbReference type="GeneID" id="108735428"/>
<comment type="similarity">
    <text evidence="2 8">Belongs to the PAL/histidase family.</text>
</comment>
<evidence type="ECO:0000256" key="1">
    <source>
        <dbReference type="ARBA" id="ARBA00005113"/>
    </source>
</evidence>
<dbReference type="EC" id="4.3.1.3" evidence="3 9"/>
<dbReference type="PROSITE" id="PS00488">
    <property type="entry name" value="PAL_HISTIDASE"/>
    <property type="match status" value="1"/>
</dbReference>
<keyword evidence="12" id="KW-1185">Reference proteome</keyword>
<feature type="compositionally biased region" description="Basic and acidic residues" evidence="10">
    <location>
        <begin position="644"/>
        <end position="662"/>
    </location>
</feature>
<sequence>MKISARVKGEWLQIPCKEGKETVKWLGNQAYLKYEKLFYKHQPIADRTPPVQEVRKTRGGVILDPDDLIRDVLENNDFVNIVLVSDFQSINAAIQKEVMHTLEIIPKHFTPPSRSIILDGNNLTTDLLMELGNGKYKIKLSKEAEEKVLKSRELIDDIISQKRVVYGITTGFGNFARVVIPHDKLECLQYNLIRSHAAGVGNPLSPVKARRLLALRINVLSKGYSGISLETLQGLIKAFNTSCVSYVPEQGSVGASGDLAPLAHLALGMIGEGKMWSPETGWTDAKEVLEKHGLQPLKLKAKEGLALINGTQLITSIGAEAVERALRIARQADVVAALSLEVLKGTSRAFDSDVQKIRPHKGQVAVAKRLRALLHSDIYPSQIAESHRFCNRVQDAYTLRCCPQVHGIVHDTIDFVQGIIHTEMNSATDNPIVFAERGEIISGGNFHGEYPAKVLDYLGIAVHELASMSERRIERLINPALSGLPAFLVNDGGVNSGFMVAHCTSAALVSENKVMCHPSSVDSLSTSAGQEDHVSMGCFSARKALNIVENVENVIAIELLAACQAIEFLRPLRTTAPLEEVYLAVRKVARSLDADRFMAPDIEAVKKLLEENKVWMAVQHHIAYYHSPKEIETRSFSPTSSSLVEEKPETHRTSLKRKHEDD</sequence>
<evidence type="ECO:0000313" key="13">
    <source>
        <dbReference type="RefSeq" id="XP_018322887.1"/>
    </source>
</evidence>
<evidence type="ECO:0000256" key="9">
    <source>
        <dbReference type="RuleBase" id="RU004479"/>
    </source>
</evidence>
<dbReference type="NCBIfam" id="TIGR01225">
    <property type="entry name" value="hutH"/>
    <property type="match status" value="1"/>
</dbReference>
<reference evidence="13" key="1">
    <citation type="submission" date="2025-08" db="UniProtKB">
        <authorList>
            <consortium name="RefSeq"/>
        </authorList>
    </citation>
    <scope>IDENTIFICATION</scope>
    <source>
        <tissue evidence="13">Entire body</tissue>
    </source>
</reference>
<protein>
    <recommendedName>
        <fullName evidence="4 9">Histidine ammonia-lyase</fullName>
        <ecNumber evidence="3 9">4.3.1.3</ecNumber>
    </recommendedName>
</protein>
<feature type="compositionally biased region" description="Polar residues" evidence="10">
    <location>
        <begin position="634"/>
        <end position="643"/>
    </location>
</feature>
<dbReference type="SUPFAM" id="SSF48557">
    <property type="entry name" value="L-aspartase-like"/>
    <property type="match status" value="1"/>
</dbReference>
<dbReference type="Pfam" id="PF00221">
    <property type="entry name" value="Lyase_aromatic"/>
    <property type="match status" value="1"/>
</dbReference>
<evidence type="ECO:0000256" key="3">
    <source>
        <dbReference type="ARBA" id="ARBA00012994"/>
    </source>
</evidence>
<proteinExistence type="inferred from homology"/>
<keyword evidence="5 9" id="KW-0369">Histidine metabolism</keyword>
<dbReference type="InterPro" id="IPR005921">
    <property type="entry name" value="HutH"/>
</dbReference>
<dbReference type="InterPro" id="IPR021922">
    <property type="entry name" value="Par3/HAL_N"/>
</dbReference>
<dbReference type="GO" id="GO:0019556">
    <property type="term" value="P:L-histidine catabolic process to glutamate and formamide"/>
    <property type="evidence" value="ECO:0007669"/>
    <property type="project" value="UniProtKB-UniPathway"/>
</dbReference>
<dbReference type="NCBIfam" id="NF006871">
    <property type="entry name" value="PRK09367.1"/>
    <property type="match status" value="1"/>
</dbReference>
<dbReference type="STRING" id="224129.A0A1W4WQY5"/>
<organism evidence="12 13">
    <name type="scientific">Agrilus planipennis</name>
    <name type="common">Emerald ash borer</name>
    <name type="synonym">Agrilus marcopoli</name>
    <dbReference type="NCBI Taxonomy" id="224129"/>
    <lineage>
        <taxon>Eukaryota</taxon>
        <taxon>Metazoa</taxon>
        <taxon>Ecdysozoa</taxon>
        <taxon>Arthropoda</taxon>
        <taxon>Hexapoda</taxon>
        <taxon>Insecta</taxon>
        <taxon>Pterygota</taxon>
        <taxon>Neoptera</taxon>
        <taxon>Endopterygota</taxon>
        <taxon>Coleoptera</taxon>
        <taxon>Polyphaga</taxon>
        <taxon>Elateriformia</taxon>
        <taxon>Buprestoidea</taxon>
        <taxon>Buprestidae</taxon>
        <taxon>Agrilinae</taxon>
        <taxon>Agrilus</taxon>
    </lineage>
</organism>
<dbReference type="InterPro" id="IPR024083">
    <property type="entry name" value="Fumarase/histidase_N"/>
</dbReference>
<dbReference type="GO" id="GO:0019557">
    <property type="term" value="P:L-histidine catabolic process to glutamate and formate"/>
    <property type="evidence" value="ECO:0007669"/>
    <property type="project" value="UniProtKB-UniPathway"/>
</dbReference>
<dbReference type="Proteomes" id="UP000192223">
    <property type="component" value="Unplaced"/>
</dbReference>
<dbReference type="InterPro" id="IPR001106">
    <property type="entry name" value="Aromatic_Lyase"/>
</dbReference>
<evidence type="ECO:0000256" key="2">
    <source>
        <dbReference type="ARBA" id="ARBA00007238"/>
    </source>
</evidence>
<evidence type="ECO:0000256" key="4">
    <source>
        <dbReference type="ARBA" id="ARBA00017271"/>
    </source>
</evidence>
<evidence type="ECO:0000313" key="12">
    <source>
        <dbReference type="Proteomes" id="UP000192223"/>
    </source>
</evidence>
<dbReference type="GO" id="GO:0005737">
    <property type="term" value="C:cytoplasm"/>
    <property type="evidence" value="ECO:0007669"/>
    <property type="project" value="InterPro"/>
</dbReference>
<dbReference type="OrthoDB" id="10051290at2759"/>
<dbReference type="PANTHER" id="PTHR10362">
    <property type="entry name" value="HISTIDINE AMMONIA-LYASE"/>
    <property type="match status" value="1"/>
</dbReference>
<dbReference type="Gene3D" id="1.20.200.10">
    <property type="entry name" value="Fumarase/aspartase (Central domain)"/>
    <property type="match status" value="1"/>
</dbReference>
<evidence type="ECO:0000256" key="5">
    <source>
        <dbReference type="ARBA" id="ARBA00022808"/>
    </source>
</evidence>